<protein>
    <submittedName>
        <fullName evidence="1">Polysaccharide biosynthesis protein</fullName>
    </submittedName>
</protein>
<keyword evidence="2" id="KW-1185">Reference proteome</keyword>
<evidence type="ECO:0000313" key="1">
    <source>
        <dbReference type="EMBL" id="USI74950.1"/>
    </source>
</evidence>
<name>A0ABY4XD99_9SPHN</name>
<dbReference type="Pfam" id="PF14305">
    <property type="entry name" value="ATPgrasp_TupA"/>
    <property type="match status" value="1"/>
</dbReference>
<dbReference type="InterPro" id="IPR029465">
    <property type="entry name" value="ATPgrasp_TupA"/>
</dbReference>
<sequence length="275" mass="30945">MKAPPLLAHARVHLTYVWQHRRALCLKEPQRLTEWIQHRKLFDRDSRLPALIDKVAVKGHVAARLGPEWIIPTLWHGEALPKRPVWPIPLVVKARGGCNQLAFVRTEDEWAAARRRARRWGGARYGRWLDEWAYAHVPRGLLVEPYLGSGRVLPIDYKCFVFGGRVEFVQVHLDRARAHRWIVMDRQWRRASPPSGDPDPAAPATLARIIAAAETLGAGHDFLRADFYEIGGAPLFGELTVYPGSGLLPVLPAALDHRMGEFWRAARAGGGAAQT</sequence>
<dbReference type="Proteomes" id="UP001056937">
    <property type="component" value="Chromosome 2"/>
</dbReference>
<dbReference type="EMBL" id="CP084931">
    <property type="protein sequence ID" value="USI74950.1"/>
    <property type="molecule type" value="Genomic_DNA"/>
</dbReference>
<dbReference type="RefSeq" id="WP_252168764.1">
    <property type="nucleotide sequence ID" value="NZ_CP084931.1"/>
</dbReference>
<evidence type="ECO:0000313" key="2">
    <source>
        <dbReference type="Proteomes" id="UP001056937"/>
    </source>
</evidence>
<accession>A0ABY4XD99</accession>
<organism evidence="1 2">
    <name type="scientific">Sphingomonas morindae</name>
    <dbReference type="NCBI Taxonomy" id="1541170"/>
    <lineage>
        <taxon>Bacteria</taxon>
        <taxon>Pseudomonadati</taxon>
        <taxon>Pseudomonadota</taxon>
        <taxon>Alphaproteobacteria</taxon>
        <taxon>Sphingomonadales</taxon>
        <taxon>Sphingomonadaceae</taxon>
        <taxon>Sphingomonas</taxon>
    </lineage>
</organism>
<gene>
    <name evidence="1" type="ORF">LHA26_17425</name>
</gene>
<reference evidence="1" key="1">
    <citation type="journal article" date="2022" name="Toxins">
        <title>Genomic Analysis of Sphingopyxis sp. USTB-05 for Biodegrading Cyanobacterial Hepatotoxins.</title>
        <authorList>
            <person name="Liu C."/>
            <person name="Xu Q."/>
            <person name="Zhao Z."/>
            <person name="Zhang H."/>
            <person name="Liu X."/>
            <person name="Yin C."/>
            <person name="Liu Y."/>
            <person name="Yan H."/>
        </authorList>
    </citation>
    <scope>NUCLEOTIDE SEQUENCE</scope>
    <source>
        <strain evidence="1">NBD5</strain>
    </source>
</reference>
<proteinExistence type="predicted"/>
<dbReference type="SUPFAM" id="SSF56059">
    <property type="entry name" value="Glutathione synthetase ATP-binding domain-like"/>
    <property type="match status" value="1"/>
</dbReference>